<dbReference type="GO" id="GO:0003755">
    <property type="term" value="F:peptidyl-prolyl cis-trans isomerase activity"/>
    <property type="evidence" value="ECO:0007669"/>
    <property type="project" value="UniProtKB-UniRule"/>
</dbReference>
<evidence type="ECO:0000259" key="9">
    <source>
        <dbReference type="PROSITE" id="PS50072"/>
    </source>
</evidence>
<evidence type="ECO:0000256" key="8">
    <source>
        <dbReference type="RuleBase" id="RU363019"/>
    </source>
</evidence>
<evidence type="ECO:0000256" key="5">
    <source>
        <dbReference type="ARBA" id="ARBA00022490"/>
    </source>
</evidence>
<dbReference type="EMBL" id="WLYK01000005">
    <property type="protein sequence ID" value="MTD14751.1"/>
    <property type="molecule type" value="Genomic_DNA"/>
</dbReference>
<gene>
    <name evidence="10" type="ORF">GIS00_12455</name>
</gene>
<dbReference type="PIRSF" id="PIRSF001467">
    <property type="entry name" value="Peptidylpro_ismrse"/>
    <property type="match status" value="1"/>
</dbReference>
<evidence type="ECO:0000256" key="2">
    <source>
        <dbReference type="ARBA" id="ARBA00002388"/>
    </source>
</evidence>
<dbReference type="CDD" id="cd00317">
    <property type="entry name" value="cyclophilin"/>
    <property type="match status" value="1"/>
</dbReference>
<name>A0A7K1FKT3_9ACTN</name>
<dbReference type="Pfam" id="PF00160">
    <property type="entry name" value="Pro_isomerase"/>
    <property type="match status" value="1"/>
</dbReference>
<dbReference type="PRINTS" id="PR00153">
    <property type="entry name" value="CSAPPISMRASE"/>
</dbReference>
<dbReference type="FunFam" id="2.40.100.10:FF:000028">
    <property type="entry name" value="Peptidyl-prolyl cis-trans isomerase"/>
    <property type="match status" value="1"/>
</dbReference>
<keyword evidence="11" id="KW-1185">Reference proteome</keyword>
<evidence type="ECO:0000256" key="3">
    <source>
        <dbReference type="ARBA" id="ARBA00004496"/>
    </source>
</evidence>
<dbReference type="Proteomes" id="UP000460221">
    <property type="component" value="Unassembled WGS sequence"/>
</dbReference>
<organism evidence="10 11">
    <name type="scientific">Nakamurella alba</name>
    <dbReference type="NCBI Taxonomy" id="2665158"/>
    <lineage>
        <taxon>Bacteria</taxon>
        <taxon>Bacillati</taxon>
        <taxon>Actinomycetota</taxon>
        <taxon>Actinomycetes</taxon>
        <taxon>Nakamurellales</taxon>
        <taxon>Nakamurellaceae</taxon>
        <taxon>Nakamurella</taxon>
    </lineage>
</organism>
<comment type="function">
    <text evidence="2 8">PPIases accelerate the folding of proteins. It catalyzes the cis-trans isomerization of proline imidic peptide bonds in oligopeptides.</text>
</comment>
<dbReference type="PANTHER" id="PTHR45625">
    <property type="entry name" value="PEPTIDYL-PROLYL CIS-TRANS ISOMERASE-RELATED"/>
    <property type="match status" value="1"/>
</dbReference>
<dbReference type="EC" id="5.2.1.8" evidence="8"/>
<evidence type="ECO:0000256" key="6">
    <source>
        <dbReference type="ARBA" id="ARBA00023110"/>
    </source>
</evidence>
<dbReference type="InterPro" id="IPR029000">
    <property type="entry name" value="Cyclophilin-like_dom_sf"/>
</dbReference>
<dbReference type="GO" id="GO:0005737">
    <property type="term" value="C:cytoplasm"/>
    <property type="evidence" value="ECO:0007669"/>
    <property type="project" value="UniProtKB-SubCell"/>
</dbReference>
<dbReference type="InterPro" id="IPR002130">
    <property type="entry name" value="Cyclophilin-type_PPIase_dom"/>
</dbReference>
<accession>A0A7K1FKT3</accession>
<dbReference type="InterPro" id="IPR020892">
    <property type="entry name" value="Cyclophilin-type_PPIase_CS"/>
</dbReference>
<evidence type="ECO:0000256" key="7">
    <source>
        <dbReference type="ARBA" id="ARBA00023235"/>
    </source>
</evidence>
<keyword evidence="7 8" id="KW-0413">Isomerase</keyword>
<keyword evidence="6 8" id="KW-0697">Rotamase</keyword>
<comment type="caution">
    <text evidence="10">The sequence shown here is derived from an EMBL/GenBank/DDBJ whole genome shotgun (WGS) entry which is preliminary data.</text>
</comment>
<dbReference type="RefSeq" id="WP_322097898.1">
    <property type="nucleotide sequence ID" value="NZ_WLYK01000005.1"/>
</dbReference>
<evidence type="ECO:0000256" key="4">
    <source>
        <dbReference type="ARBA" id="ARBA00007365"/>
    </source>
</evidence>
<dbReference type="PROSITE" id="PS50072">
    <property type="entry name" value="CSA_PPIASE_2"/>
    <property type="match status" value="1"/>
</dbReference>
<comment type="similarity">
    <text evidence="4 8">Belongs to the cyclophilin-type PPIase family.</text>
</comment>
<dbReference type="GO" id="GO:0006457">
    <property type="term" value="P:protein folding"/>
    <property type="evidence" value="ECO:0007669"/>
    <property type="project" value="InterPro"/>
</dbReference>
<proteinExistence type="inferred from homology"/>
<evidence type="ECO:0000313" key="11">
    <source>
        <dbReference type="Proteomes" id="UP000460221"/>
    </source>
</evidence>
<comment type="catalytic activity">
    <reaction evidence="1 8">
        <text>[protein]-peptidylproline (omega=180) = [protein]-peptidylproline (omega=0)</text>
        <dbReference type="Rhea" id="RHEA:16237"/>
        <dbReference type="Rhea" id="RHEA-COMP:10747"/>
        <dbReference type="Rhea" id="RHEA-COMP:10748"/>
        <dbReference type="ChEBI" id="CHEBI:83833"/>
        <dbReference type="ChEBI" id="CHEBI:83834"/>
        <dbReference type="EC" id="5.2.1.8"/>
    </reaction>
</comment>
<feature type="domain" description="PPIase cyclophilin-type" evidence="9">
    <location>
        <begin position="9"/>
        <end position="170"/>
    </location>
</feature>
<dbReference type="PANTHER" id="PTHR45625:SF4">
    <property type="entry name" value="PEPTIDYLPROLYL ISOMERASE DOMAIN AND WD REPEAT-CONTAINING PROTEIN 1"/>
    <property type="match status" value="1"/>
</dbReference>
<reference evidence="10 11" key="1">
    <citation type="submission" date="2019-11" db="EMBL/GenBank/DDBJ databases">
        <authorList>
            <person name="Jiang L.-Q."/>
        </authorList>
    </citation>
    <scope>NUCLEOTIDE SEQUENCE [LARGE SCALE GENOMIC DNA]</scope>
    <source>
        <strain evidence="10 11">YIM 132087</strain>
    </source>
</reference>
<protein>
    <recommendedName>
        <fullName evidence="8">Peptidyl-prolyl cis-trans isomerase</fullName>
        <shortName evidence="8">PPIase</shortName>
        <ecNumber evidence="8">5.2.1.8</ecNumber>
    </recommendedName>
</protein>
<dbReference type="SUPFAM" id="SSF50891">
    <property type="entry name" value="Cyclophilin-like"/>
    <property type="match status" value="1"/>
</dbReference>
<keyword evidence="5" id="KW-0963">Cytoplasm</keyword>
<dbReference type="PROSITE" id="PS00170">
    <property type="entry name" value="CSA_PPIASE_1"/>
    <property type="match status" value="1"/>
</dbReference>
<dbReference type="InterPro" id="IPR024936">
    <property type="entry name" value="Cyclophilin-type_PPIase"/>
</dbReference>
<sequence length="177" mass="18811">MSTLYATLHTNRGDIRIELLPDHAPKTVKNFVGLAEGTANYTTKNATGGDSGPFYDGAIFHRVIDGFMIQGGDPTGTGRGGPGYTFADEFHPELSFAKPYLLAMANAGPGTNGSQFFITVGKTPHLNFRHTIFGEVADEASRGVVDAIATTATDRFDKPTEDVVITSITVDKGETPA</sequence>
<evidence type="ECO:0000313" key="10">
    <source>
        <dbReference type="EMBL" id="MTD14751.1"/>
    </source>
</evidence>
<comment type="subcellular location">
    <subcellularLocation>
        <location evidence="3">Cytoplasm</location>
    </subcellularLocation>
</comment>
<dbReference type="AlphaFoldDB" id="A0A7K1FKT3"/>
<dbReference type="Gene3D" id="2.40.100.10">
    <property type="entry name" value="Cyclophilin-like"/>
    <property type="match status" value="1"/>
</dbReference>
<evidence type="ECO:0000256" key="1">
    <source>
        <dbReference type="ARBA" id="ARBA00000971"/>
    </source>
</evidence>
<dbReference type="InterPro" id="IPR044666">
    <property type="entry name" value="Cyclophilin_A-like"/>
</dbReference>